<accession>A0A8H3ZET3</accession>
<name>A0A8H3ZET3_9PEZI</name>
<dbReference type="GO" id="GO:0009116">
    <property type="term" value="P:nucleoside metabolic process"/>
    <property type="evidence" value="ECO:0007669"/>
    <property type="project" value="InterPro"/>
</dbReference>
<dbReference type="SUPFAM" id="SSF53167">
    <property type="entry name" value="Purine and uridine phosphorylases"/>
    <property type="match status" value="1"/>
</dbReference>
<dbReference type="InterPro" id="IPR027417">
    <property type="entry name" value="P-loop_NTPase"/>
</dbReference>
<dbReference type="InterPro" id="IPR035994">
    <property type="entry name" value="Nucleoside_phosphorylase_sf"/>
</dbReference>
<keyword evidence="2" id="KW-1185">Reference proteome</keyword>
<evidence type="ECO:0000313" key="1">
    <source>
        <dbReference type="EMBL" id="KAF0316959.1"/>
    </source>
</evidence>
<dbReference type="SUPFAM" id="SSF52540">
    <property type="entry name" value="P-loop containing nucleoside triphosphate hydrolases"/>
    <property type="match status" value="1"/>
</dbReference>
<proteinExistence type="predicted"/>
<dbReference type="InterPro" id="IPR053137">
    <property type="entry name" value="NLR-like"/>
</dbReference>
<gene>
    <name evidence="1" type="ORF">GQ607_015756</name>
</gene>
<organism evidence="1 2">
    <name type="scientific">Colletotrichum asianum</name>
    <dbReference type="NCBI Taxonomy" id="702518"/>
    <lineage>
        <taxon>Eukaryota</taxon>
        <taxon>Fungi</taxon>
        <taxon>Dikarya</taxon>
        <taxon>Ascomycota</taxon>
        <taxon>Pezizomycotina</taxon>
        <taxon>Sordariomycetes</taxon>
        <taxon>Hypocreomycetidae</taxon>
        <taxon>Glomerellales</taxon>
        <taxon>Glomerellaceae</taxon>
        <taxon>Colletotrichum</taxon>
        <taxon>Colletotrichum gloeosporioides species complex</taxon>
    </lineage>
</organism>
<dbReference type="EMBL" id="WOWK01000141">
    <property type="protein sequence ID" value="KAF0316959.1"/>
    <property type="molecule type" value="Genomic_DNA"/>
</dbReference>
<dbReference type="Proteomes" id="UP000434172">
    <property type="component" value="Unassembled WGS sequence"/>
</dbReference>
<dbReference type="AlphaFoldDB" id="A0A8H3ZET3"/>
<dbReference type="Gene3D" id="3.40.50.1580">
    <property type="entry name" value="Nucleoside phosphorylase domain"/>
    <property type="match status" value="1"/>
</dbReference>
<protein>
    <recommendedName>
        <fullName evidence="3">Nucleoside phosphorylase domain-containing protein</fullName>
    </recommendedName>
</protein>
<evidence type="ECO:0008006" key="3">
    <source>
        <dbReference type="Google" id="ProtNLM"/>
    </source>
</evidence>
<evidence type="ECO:0000313" key="2">
    <source>
        <dbReference type="Proteomes" id="UP000434172"/>
    </source>
</evidence>
<dbReference type="GO" id="GO:0003824">
    <property type="term" value="F:catalytic activity"/>
    <property type="evidence" value="ECO:0007669"/>
    <property type="project" value="InterPro"/>
</dbReference>
<reference evidence="1 2" key="1">
    <citation type="submission" date="2019-12" db="EMBL/GenBank/DDBJ databases">
        <title>A genome sequence resource for the geographically widespread anthracnose pathogen Colletotrichum asianum.</title>
        <authorList>
            <person name="Meng Y."/>
        </authorList>
    </citation>
    <scope>NUCLEOTIDE SEQUENCE [LARGE SCALE GENOMIC DNA]</scope>
    <source>
        <strain evidence="1 2">ICMP 18580</strain>
    </source>
</reference>
<dbReference type="PANTHER" id="PTHR46082:SF11">
    <property type="entry name" value="AAA+ ATPASE DOMAIN-CONTAINING PROTEIN-RELATED"/>
    <property type="match status" value="1"/>
</dbReference>
<comment type="caution">
    <text evidence="1">The sequence shown here is derived from an EMBL/GenBank/DDBJ whole genome shotgun (WGS) entry which is preliminary data.</text>
</comment>
<sequence length="456" mass="50902">MESNTKPILSHDAYTVGWISALPLELAAARAMLDHVHPPLPQGAGDDNVYTLGAIGKHNIVLACLLSGQMGNNSAAVVAARMTATFTAIRFSLMVGIDGGCPSDEHDIRLGDVVVSKPGKTDGGVIQFDFGRTVAEGRFIRNGALNAPPTLLLNAISAMQADQNLYRARIEQHISSVNSKHGREEYAHPGWENDLLFQSHYDHGGDLPTYKHFRDSRFQQAYILQGMGGLGKTQIVLEYLYQALDFQKLKETMMPETRTSEGNRVAVLRWLESHDNWVLVFDNADDSNFSYEDWIPDDKGNPTLRQILFTNRDERLAGANIVNFKENIPLMSQAESVDLFNMTNSTTAGASDRSRESVLALVERLGKLSLAITLASAYLREYSSVTVTEYLKLLKNFSGRSKLFRYKRSFSNYNHSIMSTWEISFIKVQADNPQAAEMLTILRFLENKGVPFDRLK</sequence>
<dbReference type="OrthoDB" id="1577640at2759"/>
<dbReference type="PANTHER" id="PTHR46082">
    <property type="entry name" value="ATP/GTP-BINDING PROTEIN-RELATED"/>
    <property type="match status" value="1"/>
</dbReference>
<feature type="non-terminal residue" evidence="1">
    <location>
        <position position="1"/>
    </location>
</feature>